<protein>
    <submittedName>
        <fullName evidence="2">Uncharacterized protein</fullName>
    </submittedName>
</protein>
<dbReference type="GeneID" id="80888624"/>
<dbReference type="AlphaFoldDB" id="A0A9W8Q561"/>
<evidence type="ECO:0000313" key="2">
    <source>
        <dbReference type="EMBL" id="KAJ4146907.1"/>
    </source>
</evidence>
<proteinExistence type="predicted"/>
<feature type="compositionally biased region" description="Basic and acidic residues" evidence="1">
    <location>
        <begin position="141"/>
        <end position="165"/>
    </location>
</feature>
<gene>
    <name evidence="2" type="ORF">LMH87_001465</name>
</gene>
<evidence type="ECO:0000256" key="1">
    <source>
        <dbReference type="SAM" id="MobiDB-lite"/>
    </source>
</evidence>
<name>A0A9W8Q561_AKAMU</name>
<reference evidence="2" key="1">
    <citation type="journal article" date="2023" name="Access Microbiol">
        <title>De-novo genome assembly for Akanthomyces muscarius, a biocontrol agent of insect agricultural pests.</title>
        <authorList>
            <person name="Erdos Z."/>
            <person name="Studholme D.J."/>
            <person name="Raymond B."/>
            <person name="Sharma M."/>
        </authorList>
    </citation>
    <scope>NUCLEOTIDE SEQUENCE</scope>
    <source>
        <strain evidence="2">Ve6</strain>
    </source>
</reference>
<keyword evidence="3" id="KW-1185">Reference proteome</keyword>
<dbReference type="Proteomes" id="UP001144673">
    <property type="component" value="Chromosome 3"/>
</dbReference>
<dbReference type="RefSeq" id="XP_056049848.1">
    <property type="nucleotide sequence ID" value="XM_056192743.1"/>
</dbReference>
<organism evidence="2 3">
    <name type="scientific">Akanthomyces muscarius</name>
    <name type="common">Entomopathogenic fungus</name>
    <name type="synonym">Lecanicillium muscarium</name>
    <dbReference type="NCBI Taxonomy" id="2231603"/>
    <lineage>
        <taxon>Eukaryota</taxon>
        <taxon>Fungi</taxon>
        <taxon>Dikarya</taxon>
        <taxon>Ascomycota</taxon>
        <taxon>Pezizomycotina</taxon>
        <taxon>Sordariomycetes</taxon>
        <taxon>Hypocreomycetidae</taxon>
        <taxon>Hypocreales</taxon>
        <taxon>Cordycipitaceae</taxon>
        <taxon>Akanthomyces</taxon>
    </lineage>
</organism>
<dbReference type="EMBL" id="JAJHUN010000010">
    <property type="protein sequence ID" value="KAJ4146907.1"/>
    <property type="molecule type" value="Genomic_DNA"/>
</dbReference>
<feature type="region of interest" description="Disordered" evidence="1">
    <location>
        <begin position="141"/>
        <end position="182"/>
    </location>
</feature>
<evidence type="ECO:0000313" key="3">
    <source>
        <dbReference type="Proteomes" id="UP001144673"/>
    </source>
</evidence>
<feature type="compositionally biased region" description="Polar residues" evidence="1">
    <location>
        <begin position="172"/>
        <end position="182"/>
    </location>
</feature>
<sequence length="369" mass="40703">MSDSPSIGITPSPSLPNIADGSSVHRCSIKEAVQAVMYGIRHNQAEVAACVAANPDFVPLIHSVLPTAAEPGNPTPSAQPAEDAIDESSSSDEPPNVGSEKPAATGKKPDNAYRRAIAVANKLPLELGSVNILTELQHDLQRERARADHDAQQRQHAKPELRSQSEEEAANPSKNVVDNYHNLQPSPRFETAAERYWCIIIAQRYRAAKHSKEKHTCSVAESFARKYLPDKVKQGLSRRKLQDKWKTIMHQQIFWEQLATRCGGAGVLLLLSAEFQNEHARRLKIEDRAALFASIAARHPNLKHDITALTEILTYFFYNKTPPEWKITLPLENLPEADIATKGLRELLDCVDITSQIAVDGGNTATLPA</sequence>
<comment type="caution">
    <text evidence="2">The sequence shown here is derived from an EMBL/GenBank/DDBJ whole genome shotgun (WGS) entry which is preliminary data.</text>
</comment>
<feature type="region of interest" description="Disordered" evidence="1">
    <location>
        <begin position="68"/>
        <end position="109"/>
    </location>
</feature>
<accession>A0A9W8Q561</accession>